<evidence type="ECO:0000256" key="5">
    <source>
        <dbReference type="ARBA" id="ARBA00023204"/>
    </source>
</evidence>
<dbReference type="Pfam" id="PF02565">
    <property type="entry name" value="RecO_C"/>
    <property type="match status" value="1"/>
</dbReference>
<dbReference type="PANTHER" id="PTHR33991:SF1">
    <property type="entry name" value="DNA REPAIR PROTEIN RECO"/>
    <property type="match status" value="1"/>
</dbReference>
<proteinExistence type="inferred from homology"/>
<dbReference type="InterPro" id="IPR037278">
    <property type="entry name" value="ARFGAP/RecO"/>
</dbReference>
<comment type="function">
    <text evidence="7">Involved in DNA repair and RecF pathway recombination.</text>
</comment>
<dbReference type="NCBIfam" id="TIGR00613">
    <property type="entry name" value="reco"/>
    <property type="match status" value="1"/>
</dbReference>
<evidence type="ECO:0000313" key="10">
    <source>
        <dbReference type="Proteomes" id="UP000295188"/>
    </source>
</evidence>
<keyword evidence="4 7" id="KW-0233">DNA recombination</keyword>
<dbReference type="Gene3D" id="1.20.1440.120">
    <property type="entry name" value="Recombination protein O, C-terminal domain"/>
    <property type="match status" value="1"/>
</dbReference>
<evidence type="ECO:0000256" key="3">
    <source>
        <dbReference type="ARBA" id="ARBA00022763"/>
    </source>
</evidence>
<dbReference type="GO" id="GO:0006302">
    <property type="term" value="P:double-strand break repair"/>
    <property type="evidence" value="ECO:0007669"/>
    <property type="project" value="TreeGrafter"/>
</dbReference>
<evidence type="ECO:0000313" key="9">
    <source>
        <dbReference type="EMBL" id="TCS75440.1"/>
    </source>
</evidence>
<dbReference type="Pfam" id="PF11967">
    <property type="entry name" value="RecO_N"/>
    <property type="match status" value="1"/>
</dbReference>
<name>A0A4R3K1I1_9FIRM</name>
<sequence>MALYNVKAIVLGAVNWGEADKLITLFSRDKGKIKAAAYGCRRTNSRLASAAQLFSILDLQLAEGQRLDIIKNCDHNGFLADFSYDYTAFAYASFVAEIVSETFEENQPQAQVYDKLLQIIPAMLKRNPRVAALAAFFQILEYTGSQLQYENCVICGEKIKGDAFFSCEEGGAVCNKCKKNEKIIYPAKVRLFILHLLKLDWNDLQPFKIQAKDLLAAENIMLDYLEIILEKHLKSLDFIKQITK</sequence>
<evidence type="ECO:0000256" key="4">
    <source>
        <dbReference type="ARBA" id="ARBA00023172"/>
    </source>
</evidence>
<gene>
    <name evidence="7" type="primary">recO</name>
    <name evidence="9" type="ORF">EDC37_1311</name>
</gene>
<dbReference type="SUPFAM" id="SSF50249">
    <property type="entry name" value="Nucleic acid-binding proteins"/>
    <property type="match status" value="1"/>
</dbReference>
<dbReference type="InterPro" id="IPR003717">
    <property type="entry name" value="RecO"/>
</dbReference>
<keyword evidence="10" id="KW-1185">Reference proteome</keyword>
<keyword evidence="5 7" id="KW-0234">DNA repair</keyword>
<feature type="domain" description="DNA replication/recombination mediator RecO N-terminal" evidence="8">
    <location>
        <begin position="1"/>
        <end position="74"/>
    </location>
</feature>
<dbReference type="InterPro" id="IPR012340">
    <property type="entry name" value="NA-bd_OB-fold"/>
</dbReference>
<evidence type="ECO:0000259" key="8">
    <source>
        <dbReference type="Pfam" id="PF11967"/>
    </source>
</evidence>
<dbReference type="InterPro" id="IPR022572">
    <property type="entry name" value="DNA_rep/recomb_RecO_N"/>
</dbReference>
<dbReference type="EMBL" id="SMAA01000031">
    <property type="protein sequence ID" value="TCS75440.1"/>
    <property type="molecule type" value="Genomic_DNA"/>
</dbReference>
<evidence type="ECO:0000256" key="1">
    <source>
        <dbReference type="ARBA" id="ARBA00007452"/>
    </source>
</evidence>
<dbReference type="InterPro" id="IPR042242">
    <property type="entry name" value="RecO_C"/>
</dbReference>
<organism evidence="9 10">
    <name type="scientific">Pectinatus cerevisiiphilus</name>
    <dbReference type="NCBI Taxonomy" id="86956"/>
    <lineage>
        <taxon>Bacteria</taxon>
        <taxon>Bacillati</taxon>
        <taxon>Bacillota</taxon>
        <taxon>Negativicutes</taxon>
        <taxon>Selenomonadales</taxon>
        <taxon>Selenomonadaceae</taxon>
        <taxon>Pectinatus</taxon>
    </lineage>
</organism>
<dbReference type="RefSeq" id="WP_132551662.1">
    <property type="nucleotide sequence ID" value="NZ_SMAA01000031.1"/>
</dbReference>
<comment type="similarity">
    <text evidence="1 7">Belongs to the RecO family.</text>
</comment>
<protein>
    <recommendedName>
        <fullName evidence="2 7">DNA repair protein RecO</fullName>
    </recommendedName>
    <alternativeName>
        <fullName evidence="6 7">Recombination protein O</fullName>
    </alternativeName>
</protein>
<dbReference type="Proteomes" id="UP000295188">
    <property type="component" value="Unassembled WGS sequence"/>
</dbReference>
<dbReference type="Gene3D" id="2.40.50.140">
    <property type="entry name" value="Nucleic acid-binding proteins"/>
    <property type="match status" value="1"/>
</dbReference>
<dbReference type="GO" id="GO:0043590">
    <property type="term" value="C:bacterial nucleoid"/>
    <property type="evidence" value="ECO:0007669"/>
    <property type="project" value="TreeGrafter"/>
</dbReference>
<dbReference type="GO" id="GO:0006310">
    <property type="term" value="P:DNA recombination"/>
    <property type="evidence" value="ECO:0007669"/>
    <property type="project" value="UniProtKB-UniRule"/>
</dbReference>
<evidence type="ECO:0000256" key="2">
    <source>
        <dbReference type="ARBA" id="ARBA00021310"/>
    </source>
</evidence>
<reference evidence="9 10" key="1">
    <citation type="submission" date="2019-03" db="EMBL/GenBank/DDBJ databases">
        <title>Genomic Encyclopedia of Type Strains, Phase IV (KMG-IV): sequencing the most valuable type-strain genomes for metagenomic binning, comparative biology and taxonomic classification.</title>
        <authorList>
            <person name="Goeker M."/>
        </authorList>
    </citation>
    <scope>NUCLEOTIDE SEQUENCE [LARGE SCALE GENOMIC DNA]</scope>
    <source>
        <strain evidence="9 10">DSM 20467</strain>
    </source>
</reference>
<accession>A0A4R3K1I1</accession>
<evidence type="ECO:0000256" key="6">
    <source>
        <dbReference type="ARBA" id="ARBA00033409"/>
    </source>
</evidence>
<dbReference type="HAMAP" id="MF_00201">
    <property type="entry name" value="RecO"/>
    <property type="match status" value="1"/>
</dbReference>
<dbReference type="PANTHER" id="PTHR33991">
    <property type="entry name" value="DNA REPAIR PROTEIN RECO"/>
    <property type="match status" value="1"/>
</dbReference>
<dbReference type="OrthoDB" id="9797083at2"/>
<keyword evidence="3 7" id="KW-0227">DNA damage</keyword>
<dbReference type="AlphaFoldDB" id="A0A4R3K1I1"/>
<dbReference type="SUPFAM" id="SSF57863">
    <property type="entry name" value="ArfGap/RecO-like zinc finger"/>
    <property type="match status" value="1"/>
</dbReference>
<comment type="caution">
    <text evidence="9">The sequence shown here is derived from an EMBL/GenBank/DDBJ whole genome shotgun (WGS) entry which is preliminary data.</text>
</comment>
<evidence type="ECO:0000256" key="7">
    <source>
        <dbReference type="HAMAP-Rule" id="MF_00201"/>
    </source>
</evidence>